<sequence>MEREYAVRRSGLTAVLMALAALVGVGFAGVASAAEDCMHLFGSHQQVADAGGVQDWSVTDLKKSSDPAPGYPLAGQLWEATVSVTAISGTVTPIIPNFSASTRGGADYRVLWQLASSQGISPAPLPQGQTATGKIYFDVTGAAPMGVTYEGGDAKPLMWCCDEAMMAKPMNDCPCCAGQASCPCCVGMM</sequence>
<feature type="domain" description="MPT63-like" evidence="3">
    <location>
        <begin position="39"/>
        <end position="159"/>
    </location>
</feature>
<evidence type="ECO:0000259" key="3">
    <source>
        <dbReference type="Pfam" id="PF09167"/>
    </source>
</evidence>
<evidence type="ECO:0000256" key="2">
    <source>
        <dbReference type="SAM" id="SignalP"/>
    </source>
</evidence>
<feature type="chain" id="PRO_5009451474" evidence="2">
    <location>
        <begin position="34"/>
        <end position="189"/>
    </location>
</feature>
<keyword evidence="5" id="KW-1185">Reference proteome</keyword>
<dbReference type="EMBL" id="MCHX01000076">
    <property type="protein sequence ID" value="OFJ51178.1"/>
    <property type="molecule type" value="Genomic_DNA"/>
</dbReference>
<evidence type="ECO:0000313" key="5">
    <source>
        <dbReference type="Proteomes" id="UP000178953"/>
    </source>
</evidence>
<feature type="signal peptide" evidence="2">
    <location>
        <begin position="1"/>
        <end position="33"/>
    </location>
</feature>
<reference evidence="4 5" key="1">
    <citation type="submission" date="2016-09" db="EMBL/GenBank/DDBJ databases">
        <title>genome sequence of Mycobacterium sp. 739 SCH.</title>
        <authorList>
            <person name="Greninger A.L."/>
            <person name="Qin X."/>
            <person name="Jerome K."/>
            <person name="Vora S."/>
            <person name="Quinn K."/>
        </authorList>
    </citation>
    <scope>NUCLEOTIDE SEQUENCE [LARGE SCALE GENOMIC DNA]</scope>
    <source>
        <strain evidence="4 5">SCH</strain>
    </source>
</reference>
<dbReference type="SUPFAM" id="SSF81982">
    <property type="entry name" value="Antigen MPT63/MPB63 (immunoprotective extracellular protein)"/>
    <property type="match status" value="1"/>
</dbReference>
<protein>
    <submittedName>
        <fullName evidence="4">Immunogenic protein MPT63</fullName>
    </submittedName>
</protein>
<evidence type="ECO:0000256" key="1">
    <source>
        <dbReference type="ARBA" id="ARBA00022729"/>
    </source>
</evidence>
<gene>
    <name evidence="4" type="ORF">BEL07_24240</name>
</gene>
<organism evidence="4 5">
    <name type="scientific">Mycolicibacterium grossiae</name>
    <dbReference type="NCBI Taxonomy" id="1552759"/>
    <lineage>
        <taxon>Bacteria</taxon>
        <taxon>Bacillati</taxon>
        <taxon>Actinomycetota</taxon>
        <taxon>Actinomycetes</taxon>
        <taxon>Mycobacteriales</taxon>
        <taxon>Mycobacteriaceae</taxon>
        <taxon>Mycolicibacterium</taxon>
    </lineage>
</organism>
<dbReference type="InterPro" id="IPR029050">
    <property type="entry name" value="Immunoprotect_excell_Ig-like"/>
</dbReference>
<keyword evidence="1 2" id="KW-0732">Signal</keyword>
<evidence type="ECO:0000313" key="4">
    <source>
        <dbReference type="EMBL" id="OFJ51178.1"/>
    </source>
</evidence>
<dbReference type="RefSeq" id="WP_083298520.1">
    <property type="nucleotide sequence ID" value="NZ_MCHX01000076.1"/>
</dbReference>
<dbReference type="InterPro" id="IPR015250">
    <property type="entry name" value="MPT63-like"/>
</dbReference>
<dbReference type="Pfam" id="PF09167">
    <property type="entry name" value="DUF1942"/>
    <property type="match status" value="1"/>
</dbReference>
<dbReference type="Gene3D" id="2.60.40.1240">
    <property type="match status" value="1"/>
</dbReference>
<accession>A0A1E8PXY5</accession>
<dbReference type="Proteomes" id="UP000178953">
    <property type="component" value="Unassembled WGS sequence"/>
</dbReference>
<name>A0A1E8PXY5_9MYCO</name>
<comment type="caution">
    <text evidence="4">The sequence shown here is derived from an EMBL/GenBank/DDBJ whole genome shotgun (WGS) entry which is preliminary data.</text>
</comment>
<dbReference type="AlphaFoldDB" id="A0A1E8PXY5"/>
<dbReference type="GO" id="GO:0005615">
    <property type="term" value="C:extracellular space"/>
    <property type="evidence" value="ECO:0007669"/>
    <property type="project" value="InterPro"/>
</dbReference>
<proteinExistence type="predicted"/>